<reference evidence="2" key="1">
    <citation type="submission" date="2014-11" db="EMBL/GenBank/DDBJ databases">
        <authorList>
            <person name="Amaro Gonzalez C."/>
        </authorList>
    </citation>
    <scope>NUCLEOTIDE SEQUENCE</scope>
</reference>
<reference evidence="2" key="2">
    <citation type="journal article" date="2015" name="Fish Shellfish Immunol.">
        <title>Early steps in the European eel (Anguilla anguilla)-Vibrio vulnificus interaction in the gills: Role of the RtxA13 toxin.</title>
        <authorList>
            <person name="Callol A."/>
            <person name="Pajuelo D."/>
            <person name="Ebbesson L."/>
            <person name="Teles M."/>
            <person name="MacKenzie S."/>
            <person name="Amaro C."/>
        </authorList>
    </citation>
    <scope>NUCLEOTIDE SEQUENCE</scope>
</reference>
<protein>
    <submittedName>
        <fullName evidence="2">Uncharacterized protein</fullName>
    </submittedName>
</protein>
<keyword evidence="1" id="KW-1133">Transmembrane helix</keyword>
<organism evidence="2">
    <name type="scientific">Anguilla anguilla</name>
    <name type="common">European freshwater eel</name>
    <name type="synonym">Muraena anguilla</name>
    <dbReference type="NCBI Taxonomy" id="7936"/>
    <lineage>
        <taxon>Eukaryota</taxon>
        <taxon>Metazoa</taxon>
        <taxon>Chordata</taxon>
        <taxon>Craniata</taxon>
        <taxon>Vertebrata</taxon>
        <taxon>Euteleostomi</taxon>
        <taxon>Actinopterygii</taxon>
        <taxon>Neopterygii</taxon>
        <taxon>Teleostei</taxon>
        <taxon>Anguilliformes</taxon>
        <taxon>Anguillidae</taxon>
        <taxon>Anguilla</taxon>
    </lineage>
</organism>
<keyword evidence="1" id="KW-0812">Transmembrane</keyword>
<evidence type="ECO:0000256" key="1">
    <source>
        <dbReference type="SAM" id="Phobius"/>
    </source>
</evidence>
<name>A0A0E9UBX8_ANGAN</name>
<dbReference type="AlphaFoldDB" id="A0A0E9UBX8"/>
<feature type="transmembrane region" description="Helical" evidence="1">
    <location>
        <begin position="20"/>
        <end position="37"/>
    </location>
</feature>
<accession>A0A0E9UBX8</accession>
<proteinExistence type="predicted"/>
<keyword evidence="1" id="KW-0472">Membrane</keyword>
<evidence type="ECO:0000313" key="2">
    <source>
        <dbReference type="EMBL" id="JAH63369.1"/>
    </source>
</evidence>
<dbReference type="EMBL" id="GBXM01045208">
    <property type="protein sequence ID" value="JAH63369.1"/>
    <property type="molecule type" value="Transcribed_RNA"/>
</dbReference>
<sequence>MLKLSYPGMAPASSDNSKLAGQVRLILMYFYCSYWHMPLILHYTAKMWTPDINISSRIMGIDMDLVHPLLL</sequence>